<reference evidence="2 3" key="1">
    <citation type="journal article" date="2009" name="J. Bacteriol.">
        <title>Draft genome sequence of the extremely acidophilic bacterium Acidithiobacillus caldus ATCC 51756 reveals metabolic versatility in the genus Acidithiobacillus.</title>
        <authorList>
            <person name="Valdes J."/>
            <person name="Quatrini R."/>
            <person name="Hallberg K."/>
            <person name="Dopson M."/>
            <person name="Valenzuela P.D."/>
            <person name="Holmes D.S."/>
        </authorList>
    </citation>
    <scope>NUCLEOTIDE SEQUENCE [LARGE SCALE GENOMIC DNA]</scope>
    <source>
        <strain evidence="3">ATCC 51756 / DSM 8584 / KU</strain>
        <plasmid evidence="3">megaPlasmid mpAca1.1</plasmid>
    </source>
</reference>
<organism evidence="2 3">
    <name type="scientific">Acidithiobacillus caldus (strain ATCC 51756 / DSM 8584 / KU)</name>
    <dbReference type="NCBI Taxonomy" id="637389"/>
    <lineage>
        <taxon>Bacteria</taxon>
        <taxon>Pseudomonadati</taxon>
        <taxon>Pseudomonadota</taxon>
        <taxon>Acidithiobacillia</taxon>
        <taxon>Acidithiobacillales</taxon>
        <taxon>Acidithiobacillaceae</taxon>
        <taxon>Acidithiobacillus</taxon>
    </lineage>
</organism>
<proteinExistence type="predicted"/>
<keyword evidence="1" id="KW-0472">Membrane</keyword>
<dbReference type="AlphaFoldDB" id="A0A060A3G7"/>
<name>A0A060A3G7_ACICK</name>
<feature type="transmembrane region" description="Helical" evidence="1">
    <location>
        <begin position="61"/>
        <end position="77"/>
    </location>
</feature>
<sequence>MNQFGHHITAAALGIAGAAIAVQSGLPVQGALFFVGAFAGASAPDWLELPFPGGRVIPHRTLTHVPWIWLVALLWVAEALHGSWLWPVVLGFVLASLLHLAMDSLSPMGIPLANPGGRRYSLHLYHTGGLSEAATIAGTVGAFALVAIGITV</sequence>
<evidence type="ECO:0000313" key="3">
    <source>
        <dbReference type="Proteomes" id="UP000005522"/>
    </source>
</evidence>
<dbReference type="InterPro" id="IPR007404">
    <property type="entry name" value="YdjM-like"/>
</dbReference>
<keyword evidence="1" id="KW-1133">Transmembrane helix</keyword>
<gene>
    <name evidence="2" type="ORF">Acaty_m0074</name>
</gene>
<evidence type="ECO:0000256" key="1">
    <source>
        <dbReference type="SAM" id="Phobius"/>
    </source>
</evidence>
<dbReference type="HOGENOM" id="CLU_1718364_0_0_6"/>
<geneLocation type="plasmid" evidence="3">
    <name>megaPlasmid mpAca1.1</name>
</geneLocation>
<feature type="transmembrane region" description="Helical" evidence="1">
    <location>
        <begin position="123"/>
        <end position="150"/>
    </location>
</feature>
<dbReference type="Pfam" id="PF04307">
    <property type="entry name" value="YdjM"/>
    <property type="match status" value="1"/>
</dbReference>
<dbReference type="KEGG" id="acz:Acaty_m0074"/>
<evidence type="ECO:0000313" key="2">
    <source>
        <dbReference type="EMBL" id="AIA56647.1"/>
    </source>
</evidence>
<evidence type="ECO:0008006" key="4">
    <source>
        <dbReference type="Google" id="ProtNLM"/>
    </source>
</evidence>
<dbReference type="Proteomes" id="UP000005522">
    <property type="component" value="Plasmid megap mpAca1.1"/>
</dbReference>
<protein>
    <recommendedName>
        <fullName evidence="4">Membrane-bound metal-dependent hydrolase</fullName>
    </recommendedName>
</protein>
<keyword evidence="2" id="KW-0614">Plasmid</keyword>
<dbReference type="RefSeq" id="WP_004868057.1">
    <property type="nucleotide sequence ID" value="NZ_CP005987.1"/>
</dbReference>
<accession>A0A060A3G7</accession>
<dbReference type="EMBL" id="CP005987">
    <property type="protein sequence ID" value="AIA56647.1"/>
    <property type="molecule type" value="Genomic_DNA"/>
</dbReference>
<dbReference type="eggNOG" id="COG1988">
    <property type="taxonomic scope" value="Bacteria"/>
</dbReference>
<keyword evidence="1" id="KW-0812">Transmembrane</keyword>
<feature type="transmembrane region" description="Helical" evidence="1">
    <location>
        <begin position="83"/>
        <end position="102"/>
    </location>
</feature>